<keyword evidence="4" id="KW-0238">DNA-binding</keyword>
<dbReference type="FunFam" id="2.30.31.10:FF:000012">
    <property type="entry name" value="Transcriptional Coactivator p15-domain-containing protein"/>
    <property type="match status" value="1"/>
</dbReference>
<dbReference type="GO" id="GO:0005634">
    <property type="term" value="C:nucleus"/>
    <property type="evidence" value="ECO:0007669"/>
    <property type="project" value="UniProtKB-SubCell"/>
</dbReference>
<reference evidence="9 10" key="1">
    <citation type="submission" date="2020-03" db="EMBL/GenBank/DDBJ databases">
        <title>FDA dAtabase for Regulatory Grade micrObial Sequences (FDA-ARGOS): Supporting development and validation of Infectious Disease Dx tests.</title>
        <authorList>
            <person name="Campos J."/>
            <person name="Goldberg B."/>
            <person name="Tallon L."/>
            <person name="Sadzewicz L."/>
            <person name="Vavikolanu K."/>
            <person name="Mehta A."/>
            <person name="Aluvathingal J."/>
            <person name="Nadendla S."/>
            <person name="Nandy P."/>
            <person name="Geyer C."/>
            <person name="Yan Y."/>
            <person name="Sichtig H."/>
        </authorList>
    </citation>
    <scope>NUCLEOTIDE SEQUENCE [LARGE SCALE GENOMIC DNA]</scope>
    <source>
        <strain evidence="9 10">FDAARGOS_656</strain>
    </source>
</reference>
<accession>A0A8H6F4B4</accession>
<evidence type="ECO:0000313" key="10">
    <source>
        <dbReference type="Proteomes" id="UP000536275"/>
    </source>
</evidence>
<dbReference type="InterPro" id="IPR045125">
    <property type="entry name" value="Sub1/Tcp4-like"/>
</dbReference>
<dbReference type="EMBL" id="JABWAD010000028">
    <property type="protein sequence ID" value="KAF6070079.1"/>
    <property type="molecule type" value="Genomic_DNA"/>
</dbReference>
<evidence type="ECO:0000256" key="7">
    <source>
        <dbReference type="SAM" id="MobiDB-lite"/>
    </source>
</evidence>
<dbReference type="SUPFAM" id="SSF54447">
    <property type="entry name" value="ssDNA-binding transcriptional regulator domain"/>
    <property type="match status" value="1"/>
</dbReference>
<dbReference type="GO" id="GO:0060261">
    <property type="term" value="P:positive regulation of transcription initiation by RNA polymerase II"/>
    <property type="evidence" value="ECO:0007669"/>
    <property type="project" value="InterPro"/>
</dbReference>
<comment type="subcellular location">
    <subcellularLocation>
        <location evidence="1">Nucleus</location>
    </subcellularLocation>
</comment>
<organism evidence="9 10">
    <name type="scientific">Candida albicans</name>
    <name type="common">Yeast</name>
    <dbReference type="NCBI Taxonomy" id="5476"/>
    <lineage>
        <taxon>Eukaryota</taxon>
        <taxon>Fungi</taxon>
        <taxon>Dikarya</taxon>
        <taxon>Ascomycota</taxon>
        <taxon>Saccharomycotina</taxon>
        <taxon>Pichiomycetes</taxon>
        <taxon>Debaryomycetaceae</taxon>
        <taxon>Candida/Lodderomyces clade</taxon>
        <taxon>Candida</taxon>
    </lineage>
</organism>
<dbReference type="AlphaFoldDB" id="A0A8H6F4B4"/>
<dbReference type="InterPro" id="IPR009044">
    <property type="entry name" value="ssDNA-bd_transcriptional_reg"/>
</dbReference>
<gene>
    <name evidence="9" type="ORF">FOB64_002768</name>
</gene>
<proteinExistence type="inferred from homology"/>
<dbReference type="SMR" id="A0A8H6F4B4"/>
<evidence type="ECO:0000256" key="4">
    <source>
        <dbReference type="ARBA" id="ARBA00023125"/>
    </source>
</evidence>
<evidence type="ECO:0000256" key="6">
    <source>
        <dbReference type="ARBA" id="ARBA00023242"/>
    </source>
</evidence>
<evidence type="ECO:0000256" key="5">
    <source>
        <dbReference type="ARBA" id="ARBA00023163"/>
    </source>
</evidence>
<evidence type="ECO:0000259" key="8">
    <source>
        <dbReference type="Pfam" id="PF02229"/>
    </source>
</evidence>
<dbReference type="Proteomes" id="UP000536275">
    <property type="component" value="Unassembled WGS sequence"/>
</dbReference>
<comment type="caution">
    <text evidence="9">The sequence shown here is derived from an EMBL/GenBank/DDBJ whole genome shotgun (WGS) entry which is preliminary data.</text>
</comment>
<dbReference type="GO" id="GO:0003677">
    <property type="term" value="F:DNA binding"/>
    <property type="evidence" value="ECO:0007669"/>
    <property type="project" value="UniProtKB-KW"/>
</dbReference>
<sequence>MAFKRGAPASNSNEVEILLDSKKQVTVRKYNNVNLVDIREFYTDRDGVKRPGKKGISLTEDTYYKLLEATNKIQNALDDLNGGASNKRVKLDKKEERHEKPQKKEPERKAVIEKEQESEQKEVAETKKQASEPQAEGEEEISDADE</sequence>
<feature type="compositionally biased region" description="Basic and acidic residues" evidence="7">
    <location>
        <begin position="92"/>
        <end position="130"/>
    </location>
</feature>
<protein>
    <submittedName>
        <fullName evidence="9">Transcriptional Coactivator p15 (PC4) family protein</fullName>
    </submittedName>
</protein>
<keyword evidence="3" id="KW-0805">Transcription regulation</keyword>
<feature type="compositionally biased region" description="Acidic residues" evidence="7">
    <location>
        <begin position="135"/>
        <end position="146"/>
    </location>
</feature>
<evidence type="ECO:0000256" key="1">
    <source>
        <dbReference type="ARBA" id="ARBA00004123"/>
    </source>
</evidence>
<keyword evidence="6" id="KW-0539">Nucleus</keyword>
<dbReference type="Pfam" id="PF02229">
    <property type="entry name" value="PC4"/>
    <property type="match status" value="1"/>
</dbReference>
<dbReference type="InterPro" id="IPR003173">
    <property type="entry name" value="PC4_C"/>
</dbReference>
<name>A0A8H6F4B4_CANAX</name>
<evidence type="ECO:0000313" key="9">
    <source>
        <dbReference type="EMBL" id="KAF6070079.1"/>
    </source>
</evidence>
<evidence type="ECO:0000256" key="3">
    <source>
        <dbReference type="ARBA" id="ARBA00023015"/>
    </source>
</evidence>
<dbReference type="OMA" id="LNPNEWM"/>
<keyword evidence="5" id="KW-0804">Transcription</keyword>
<feature type="domain" description="Transcriptional coactivator p15 (PC4) C-terminal" evidence="8">
    <location>
        <begin position="19"/>
        <end position="69"/>
    </location>
</feature>
<dbReference type="Gene3D" id="2.30.31.10">
    <property type="entry name" value="Transcriptional Coactivator Pc4, Chain A"/>
    <property type="match status" value="1"/>
</dbReference>
<dbReference type="PANTHER" id="PTHR13215">
    <property type="entry name" value="RNA POLYMERASE II TRANSCRIPTIONAL COACTIVATOR"/>
    <property type="match status" value="1"/>
</dbReference>
<feature type="region of interest" description="Disordered" evidence="7">
    <location>
        <begin position="77"/>
        <end position="146"/>
    </location>
</feature>
<dbReference type="GO" id="GO:0003713">
    <property type="term" value="F:transcription coactivator activity"/>
    <property type="evidence" value="ECO:0007669"/>
    <property type="project" value="InterPro"/>
</dbReference>
<evidence type="ECO:0000256" key="2">
    <source>
        <dbReference type="ARBA" id="ARBA00009001"/>
    </source>
</evidence>
<comment type="similarity">
    <text evidence="2">Belongs to the transcriptional coactivator PC4 family.</text>
</comment>